<keyword evidence="12" id="KW-0418">Kinase</keyword>
<keyword evidence="19" id="KW-0406">Ion transport</keyword>
<feature type="transmembrane region" description="Helical" evidence="25">
    <location>
        <begin position="1857"/>
        <end position="1880"/>
    </location>
</feature>
<dbReference type="PANTHER" id="PTHR12750:SF9">
    <property type="entry name" value="INOSITOL HEXAKISPHOSPHATE AND DIPHOSPHOINOSITOL-PENTAKISPHOSPHATE KINASE"/>
    <property type="match status" value="1"/>
</dbReference>
<keyword evidence="18" id="KW-0007">Acetylation</keyword>
<dbReference type="InterPro" id="IPR000560">
    <property type="entry name" value="His_Pase_clade-2"/>
</dbReference>
<reference evidence="27 28" key="1">
    <citation type="submission" date="2018-10" db="EMBL/GenBank/DDBJ databases">
        <title>A high-quality apple genome assembly.</title>
        <authorList>
            <person name="Hu J."/>
        </authorList>
    </citation>
    <scope>NUCLEOTIDE SEQUENCE [LARGE SCALE GENOMIC DNA]</scope>
    <source>
        <strain evidence="28">cv. HFTH1</strain>
        <tissue evidence="27">Young leaf</tissue>
    </source>
</reference>
<evidence type="ECO:0000313" key="28">
    <source>
        <dbReference type="Proteomes" id="UP000290289"/>
    </source>
</evidence>
<keyword evidence="17 25" id="KW-1133">Transmembrane helix</keyword>
<comment type="catalytic activity">
    <reaction evidence="22">
        <text>1D-myo-inositol hexakisphosphate + ATP = 1-diphospho-1D-myo-inositol 2,3,4,5,6-pentakisphosphate + ADP</text>
        <dbReference type="Rhea" id="RHEA:37459"/>
        <dbReference type="ChEBI" id="CHEBI:30616"/>
        <dbReference type="ChEBI" id="CHEBI:58130"/>
        <dbReference type="ChEBI" id="CHEBI:74946"/>
        <dbReference type="ChEBI" id="CHEBI:456216"/>
        <dbReference type="EC" id="2.7.4.24"/>
    </reaction>
    <physiologicalReaction direction="left-to-right" evidence="22">
        <dbReference type="Rhea" id="RHEA:37460"/>
    </physiologicalReaction>
</comment>
<evidence type="ECO:0000256" key="21">
    <source>
        <dbReference type="ARBA" id="ARBA00033696"/>
    </source>
</evidence>
<dbReference type="InterPro" id="IPR008250">
    <property type="entry name" value="ATPase_P-typ_transduc_dom_A_sf"/>
</dbReference>
<proteinExistence type="inferred from homology"/>
<dbReference type="InterPro" id="IPR023299">
    <property type="entry name" value="ATPase_P-typ_cyto_dom_N"/>
</dbReference>
<evidence type="ECO:0000259" key="26">
    <source>
        <dbReference type="SMART" id="SM00831"/>
    </source>
</evidence>
<feature type="transmembrane region" description="Helical" evidence="25">
    <location>
        <begin position="1714"/>
        <end position="1736"/>
    </location>
</feature>
<dbReference type="GO" id="GO:0005829">
    <property type="term" value="C:cytosol"/>
    <property type="evidence" value="ECO:0007669"/>
    <property type="project" value="UniProtKB-SubCell"/>
</dbReference>
<dbReference type="InterPro" id="IPR037446">
    <property type="entry name" value="His_Pase_VIP1"/>
</dbReference>
<evidence type="ECO:0000256" key="23">
    <source>
        <dbReference type="ARBA" id="ARBA00048122"/>
    </source>
</evidence>
<dbReference type="Gene3D" id="6.10.140.890">
    <property type="match status" value="1"/>
</dbReference>
<evidence type="ECO:0000256" key="18">
    <source>
        <dbReference type="ARBA" id="ARBA00022990"/>
    </source>
</evidence>
<dbReference type="InterPro" id="IPR018303">
    <property type="entry name" value="ATPase_P-typ_P_site"/>
</dbReference>
<dbReference type="NCBIfam" id="TIGR01647">
    <property type="entry name" value="ATPase-IIIA_H"/>
    <property type="match status" value="1"/>
</dbReference>
<dbReference type="GO" id="GO:0016887">
    <property type="term" value="F:ATP hydrolysis activity"/>
    <property type="evidence" value="ECO:0007669"/>
    <property type="project" value="InterPro"/>
</dbReference>
<evidence type="ECO:0000256" key="15">
    <source>
        <dbReference type="ARBA" id="ARBA00022842"/>
    </source>
</evidence>
<dbReference type="Pfam" id="PF00328">
    <property type="entry name" value="His_Phos_2"/>
    <property type="match status" value="1"/>
</dbReference>
<dbReference type="SMART" id="SM00831">
    <property type="entry name" value="Cation_ATPase_N"/>
    <property type="match status" value="1"/>
</dbReference>
<dbReference type="GO" id="GO:0006020">
    <property type="term" value="P:inositol metabolic process"/>
    <property type="evidence" value="ECO:0007669"/>
    <property type="project" value="TreeGrafter"/>
</dbReference>
<keyword evidence="15" id="KW-0460">Magnesium</keyword>
<keyword evidence="20 25" id="KW-0472">Membrane</keyword>
<dbReference type="FunFam" id="3.40.1110.10:FF:000004">
    <property type="entry name" value="Plasma membrane ATPase"/>
    <property type="match status" value="1"/>
</dbReference>
<evidence type="ECO:0000256" key="13">
    <source>
        <dbReference type="ARBA" id="ARBA00022781"/>
    </source>
</evidence>
<protein>
    <recommendedName>
        <fullName evidence="26">Cation-transporting P-type ATPase N-terminal domain-containing protein</fullName>
    </recommendedName>
</protein>
<keyword evidence="10" id="KW-0479">Metal-binding</keyword>
<comment type="catalytic activity">
    <reaction evidence="21">
        <text>5-diphospho-1D-myo-inositol 1,2,3,4,6-pentakisphosphate + ATP + H(+) = 1,5-bis(diphospho)-1D-myo-inositol 2,3,4,6-tetrakisphosphate + ADP</text>
        <dbReference type="Rhea" id="RHEA:10276"/>
        <dbReference type="ChEBI" id="CHEBI:15378"/>
        <dbReference type="ChEBI" id="CHEBI:30616"/>
        <dbReference type="ChEBI" id="CHEBI:58628"/>
        <dbReference type="ChEBI" id="CHEBI:77983"/>
        <dbReference type="ChEBI" id="CHEBI:456216"/>
        <dbReference type="EC" id="2.7.4.24"/>
    </reaction>
    <physiologicalReaction direction="left-to-right" evidence="21">
        <dbReference type="Rhea" id="RHEA:10277"/>
    </physiologicalReaction>
</comment>
<dbReference type="Pfam" id="PF18086">
    <property type="entry name" value="PPIP5K2_N"/>
    <property type="match status" value="1"/>
</dbReference>
<dbReference type="GO" id="GO:0046872">
    <property type="term" value="F:metal ion binding"/>
    <property type="evidence" value="ECO:0007669"/>
    <property type="project" value="UniProtKB-KW"/>
</dbReference>
<dbReference type="GO" id="GO:0032958">
    <property type="term" value="P:inositol phosphate biosynthetic process"/>
    <property type="evidence" value="ECO:0007669"/>
    <property type="project" value="TreeGrafter"/>
</dbReference>
<feature type="compositionally biased region" description="Basic and acidic residues" evidence="24">
    <location>
        <begin position="817"/>
        <end position="851"/>
    </location>
</feature>
<evidence type="ECO:0000256" key="12">
    <source>
        <dbReference type="ARBA" id="ARBA00022777"/>
    </source>
</evidence>
<dbReference type="EMBL" id="RDQH01000343">
    <property type="protein sequence ID" value="RXH69369.1"/>
    <property type="molecule type" value="Genomic_DNA"/>
</dbReference>
<gene>
    <name evidence="27" type="ORF">DVH24_037153</name>
</gene>
<dbReference type="SUPFAM" id="SSF56059">
    <property type="entry name" value="Glutathione synthetase ATP-binding domain-like"/>
    <property type="match status" value="1"/>
</dbReference>
<dbReference type="STRING" id="3750.A0A498HEB4"/>
<evidence type="ECO:0000256" key="7">
    <source>
        <dbReference type="ARBA" id="ARBA00022553"/>
    </source>
</evidence>
<feature type="transmembrane region" description="Helical" evidence="25">
    <location>
        <begin position="1779"/>
        <end position="1801"/>
    </location>
</feature>
<dbReference type="InterPro" id="IPR004014">
    <property type="entry name" value="ATPase_P-typ_cation-transptr_N"/>
</dbReference>
<dbReference type="Gene3D" id="2.70.150.10">
    <property type="entry name" value="Calcium-transporting ATPase, cytoplasmic transduction domain A"/>
    <property type="match status" value="1"/>
</dbReference>
<dbReference type="SFLD" id="SFLDS00003">
    <property type="entry name" value="Haloacid_Dehalogenase"/>
    <property type="match status" value="1"/>
</dbReference>
<accession>A0A498HEB4</accession>
<evidence type="ECO:0000256" key="4">
    <source>
        <dbReference type="ARBA" id="ARBA00008804"/>
    </source>
</evidence>
<evidence type="ECO:0000256" key="3">
    <source>
        <dbReference type="ARBA" id="ARBA00005609"/>
    </source>
</evidence>
<dbReference type="PRINTS" id="PR00119">
    <property type="entry name" value="CATATPASE"/>
</dbReference>
<dbReference type="GO" id="GO:0000828">
    <property type="term" value="F:inositol hexakisphosphate kinase activity"/>
    <property type="evidence" value="ECO:0007669"/>
    <property type="project" value="TreeGrafter"/>
</dbReference>
<dbReference type="FunFam" id="1.20.1110.10:FF:000045">
    <property type="entry name" value="ATPase 4 plasma membrane-type"/>
    <property type="match status" value="1"/>
</dbReference>
<feature type="region of interest" description="Disordered" evidence="24">
    <location>
        <begin position="812"/>
        <end position="896"/>
    </location>
</feature>
<keyword evidence="6" id="KW-0963">Cytoplasm</keyword>
<evidence type="ECO:0000256" key="2">
    <source>
        <dbReference type="ARBA" id="ARBA00004514"/>
    </source>
</evidence>
<dbReference type="SUPFAM" id="SSF81653">
    <property type="entry name" value="Calcium ATPase, transduction domain A"/>
    <property type="match status" value="1"/>
</dbReference>
<dbReference type="Gene3D" id="1.20.1110.10">
    <property type="entry name" value="Calcium-transporting ATPase, transmembrane domain"/>
    <property type="match status" value="1"/>
</dbReference>
<dbReference type="Pfam" id="PF00702">
    <property type="entry name" value="Hydrolase"/>
    <property type="match status" value="1"/>
</dbReference>
<feature type="transmembrane region" description="Helical" evidence="25">
    <location>
        <begin position="1892"/>
        <end position="1914"/>
    </location>
</feature>
<dbReference type="Gene3D" id="3.40.50.1000">
    <property type="entry name" value="HAD superfamily/HAD-like"/>
    <property type="match status" value="1"/>
</dbReference>
<comment type="catalytic activity">
    <reaction evidence="23">
        <text>ATP + H2O + H(+)(in) = ADP + phosphate + 2 H(+)(out)</text>
        <dbReference type="Rhea" id="RHEA:20852"/>
        <dbReference type="ChEBI" id="CHEBI:15377"/>
        <dbReference type="ChEBI" id="CHEBI:15378"/>
        <dbReference type="ChEBI" id="CHEBI:30616"/>
        <dbReference type="ChEBI" id="CHEBI:43474"/>
        <dbReference type="ChEBI" id="CHEBI:456216"/>
        <dbReference type="EC" id="7.1.2.1"/>
    </reaction>
</comment>
<dbReference type="PANTHER" id="PTHR12750">
    <property type="entry name" value="DIPHOSPHOINOSITOL PENTAKISPHOSPHATE KINASE"/>
    <property type="match status" value="1"/>
</dbReference>
<dbReference type="PROSITE" id="PS00154">
    <property type="entry name" value="ATPASE_E1_E2"/>
    <property type="match status" value="1"/>
</dbReference>
<keyword evidence="8" id="KW-0808">Transferase</keyword>
<evidence type="ECO:0000256" key="17">
    <source>
        <dbReference type="ARBA" id="ARBA00022989"/>
    </source>
</evidence>
<comment type="subcellular location">
    <subcellularLocation>
        <location evidence="2">Cytoplasm</location>
        <location evidence="2">Cytosol</location>
    </subcellularLocation>
    <subcellularLocation>
        <location evidence="1">Membrane</location>
        <topology evidence="1">Multi-pass membrane protein</topology>
    </subcellularLocation>
</comment>
<keyword evidence="9 25" id="KW-0812">Transmembrane</keyword>
<dbReference type="InterPro" id="IPR036412">
    <property type="entry name" value="HAD-like_sf"/>
</dbReference>
<evidence type="ECO:0000256" key="10">
    <source>
        <dbReference type="ARBA" id="ARBA00022723"/>
    </source>
</evidence>
<dbReference type="CDD" id="cd07061">
    <property type="entry name" value="HP_HAP_like"/>
    <property type="match status" value="1"/>
</dbReference>
<dbReference type="PRINTS" id="PR00120">
    <property type="entry name" value="HATPASE"/>
</dbReference>
<evidence type="ECO:0000256" key="22">
    <source>
        <dbReference type="ARBA" id="ARBA00034629"/>
    </source>
</evidence>
<evidence type="ECO:0000256" key="9">
    <source>
        <dbReference type="ARBA" id="ARBA00022692"/>
    </source>
</evidence>
<dbReference type="InterPro" id="IPR023214">
    <property type="entry name" value="HAD_sf"/>
</dbReference>
<keyword evidence="7" id="KW-0597">Phosphoprotein</keyword>
<dbReference type="InterPro" id="IPR006534">
    <property type="entry name" value="P-type_ATPase_IIIA"/>
</dbReference>
<comment type="caution">
    <text evidence="27">The sequence shown here is derived from an EMBL/GenBank/DDBJ whole genome shotgun (WGS) entry which is preliminary data.</text>
</comment>
<dbReference type="InterPro" id="IPR023298">
    <property type="entry name" value="ATPase_P-typ_TM_dom_sf"/>
</dbReference>
<dbReference type="GO" id="GO:0008553">
    <property type="term" value="F:P-type proton-exporting transporter activity"/>
    <property type="evidence" value="ECO:0007669"/>
    <property type="project" value="UniProtKB-EC"/>
</dbReference>
<evidence type="ECO:0000313" key="27">
    <source>
        <dbReference type="EMBL" id="RXH69369.1"/>
    </source>
</evidence>
<feature type="transmembrane region" description="Helical" evidence="25">
    <location>
        <begin position="1346"/>
        <end position="1368"/>
    </location>
</feature>
<dbReference type="GO" id="GO:0120029">
    <property type="term" value="P:proton export across plasma membrane"/>
    <property type="evidence" value="ECO:0007669"/>
    <property type="project" value="InterPro"/>
</dbReference>
<dbReference type="InterPro" id="IPR033379">
    <property type="entry name" value="Acid_Pase_AS"/>
</dbReference>
<keyword evidence="14" id="KW-0067">ATP-binding</keyword>
<dbReference type="FunFam" id="3.40.50.1000:FF:000211">
    <property type="entry name" value="Plasma membrane ATPase"/>
    <property type="match status" value="1"/>
</dbReference>
<dbReference type="FunFam" id="3.40.50.11950:FF:000002">
    <property type="entry name" value="Inositol hexakisphosphate and diphosphoinositol-pentakisphosphate kinase"/>
    <property type="match status" value="1"/>
</dbReference>
<dbReference type="Gene3D" id="3.40.1110.10">
    <property type="entry name" value="Calcium-transporting ATPase, cytoplasmic domain N"/>
    <property type="match status" value="1"/>
</dbReference>
<evidence type="ECO:0000256" key="16">
    <source>
        <dbReference type="ARBA" id="ARBA00022967"/>
    </source>
</evidence>
<dbReference type="FunFam" id="2.70.150.10:FF:000004">
    <property type="entry name" value="Plasma membrane ATPase"/>
    <property type="match status" value="1"/>
</dbReference>
<dbReference type="Gene3D" id="3.40.50.11950">
    <property type="match status" value="1"/>
</dbReference>
<dbReference type="Pfam" id="PF00122">
    <property type="entry name" value="E1-E2_ATPase"/>
    <property type="match status" value="1"/>
</dbReference>
<name>A0A498HEB4_MALDO</name>
<evidence type="ECO:0000256" key="19">
    <source>
        <dbReference type="ARBA" id="ARBA00023065"/>
    </source>
</evidence>
<keyword evidence="28" id="KW-1185">Reference proteome</keyword>
<evidence type="ECO:0000256" key="25">
    <source>
        <dbReference type="SAM" id="Phobius"/>
    </source>
</evidence>
<dbReference type="GO" id="GO:0016020">
    <property type="term" value="C:membrane"/>
    <property type="evidence" value="ECO:0007669"/>
    <property type="project" value="UniProtKB-SubCell"/>
</dbReference>
<dbReference type="InterPro" id="IPR029033">
    <property type="entry name" value="His_PPase_superfam"/>
</dbReference>
<keyword evidence="11" id="KW-0547">Nucleotide-binding</keyword>
<evidence type="ECO:0000256" key="8">
    <source>
        <dbReference type="ARBA" id="ARBA00022679"/>
    </source>
</evidence>
<dbReference type="NCBIfam" id="TIGR01494">
    <property type="entry name" value="ATPase_P-type"/>
    <property type="match status" value="2"/>
</dbReference>
<dbReference type="SFLD" id="SFLDG00002">
    <property type="entry name" value="C1.7:_P-type_atpase_like"/>
    <property type="match status" value="1"/>
</dbReference>
<dbReference type="InterPro" id="IPR001757">
    <property type="entry name" value="P_typ_ATPase"/>
</dbReference>
<feature type="domain" description="Cation-transporting P-type ATPase N-terminal" evidence="26">
    <location>
        <begin position="1082"/>
        <end position="1154"/>
    </location>
</feature>
<dbReference type="SUPFAM" id="SSF53254">
    <property type="entry name" value="Phosphoglycerate mutase-like"/>
    <property type="match status" value="1"/>
</dbReference>
<dbReference type="Pfam" id="PF00690">
    <property type="entry name" value="Cation_ATPase_N"/>
    <property type="match status" value="1"/>
</dbReference>
<evidence type="ECO:0000256" key="11">
    <source>
        <dbReference type="ARBA" id="ARBA00022741"/>
    </source>
</evidence>
<evidence type="ECO:0000256" key="5">
    <source>
        <dbReference type="ARBA" id="ARBA00022448"/>
    </source>
</evidence>
<dbReference type="GO" id="GO:0033857">
    <property type="term" value="F:5-diphosphoinositol pentakisphosphate 1-kinase activity"/>
    <property type="evidence" value="ECO:0007669"/>
    <property type="project" value="UniProtKB-ARBA"/>
</dbReference>
<dbReference type="Gene3D" id="3.30.470.20">
    <property type="entry name" value="ATP-grasp fold, B domain"/>
    <property type="match status" value="1"/>
</dbReference>
<dbReference type="SUPFAM" id="SSF81665">
    <property type="entry name" value="Calcium ATPase, transmembrane domain M"/>
    <property type="match status" value="1"/>
</dbReference>
<dbReference type="Gene3D" id="3.40.50.1240">
    <property type="entry name" value="Phosphoglycerate mutase-like"/>
    <property type="match status" value="1"/>
</dbReference>
<comment type="similarity">
    <text evidence="4">Belongs to the cation transport ATPase (P-type) (TC 3.A.3) family. Type IIIA subfamily.</text>
</comment>
<evidence type="ECO:0000256" key="14">
    <source>
        <dbReference type="ARBA" id="ARBA00022840"/>
    </source>
</evidence>
<dbReference type="SFLD" id="SFLDF00027">
    <property type="entry name" value="p-type_atpase"/>
    <property type="match status" value="1"/>
</dbReference>
<feature type="transmembrane region" description="Helical" evidence="25">
    <location>
        <begin position="1308"/>
        <end position="1334"/>
    </location>
</feature>
<dbReference type="InterPro" id="IPR044492">
    <property type="entry name" value="P_typ_ATPase_HD_dom"/>
</dbReference>
<dbReference type="FunFam" id="3.30.470.20:FF:000019">
    <property type="entry name" value="Inositol hexakisphosphate and diphosphoinositol-pentakisphosphate kinase"/>
    <property type="match status" value="1"/>
</dbReference>
<dbReference type="InterPro" id="IPR059000">
    <property type="entry name" value="ATPase_P-type_domA"/>
</dbReference>
<dbReference type="CDD" id="cd02076">
    <property type="entry name" value="P-type_ATPase_H"/>
    <property type="match status" value="1"/>
</dbReference>
<evidence type="ECO:0000256" key="20">
    <source>
        <dbReference type="ARBA" id="ARBA00023136"/>
    </source>
</evidence>
<keyword evidence="5" id="KW-0813">Transport</keyword>
<evidence type="ECO:0000256" key="1">
    <source>
        <dbReference type="ARBA" id="ARBA00004141"/>
    </source>
</evidence>
<dbReference type="InterPro" id="IPR040557">
    <property type="entry name" value="VIP1_N"/>
</dbReference>
<dbReference type="PROSITE" id="PS00616">
    <property type="entry name" value="HIS_ACID_PHOSPHAT_1"/>
    <property type="match status" value="1"/>
</dbReference>
<dbReference type="GO" id="GO:0005524">
    <property type="term" value="F:ATP binding"/>
    <property type="evidence" value="ECO:0007669"/>
    <property type="project" value="UniProtKB-KW"/>
</dbReference>
<evidence type="ECO:0000256" key="24">
    <source>
        <dbReference type="SAM" id="MobiDB-lite"/>
    </source>
</evidence>
<keyword evidence="16" id="KW-1278">Translocase</keyword>
<evidence type="ECO:0000256" key="6">
    <source>
        <dbReference type="ARBA" id="ARBA00022490"/>
    </source>
</evidence>
<dbReference type="Proteomes" id="UP000290289">
    <property type="component" value="Chromosome 17"/>
</dbReference>
<organism evidence="27 28">
    <name type="scientific">Malus domestica</name>
    <name type="common">Apple</name>
    <name type="synonym">Pyrus malus</name>
    <dbReference type="NCBI Taxonomy" id="3750"/>
    <lineage>
        <taxon>Eukaryota</taxon>
        <taxon>Viridiplantae</taxon>
        <taxon>Streptophyta</taxon>
        <taxon>Embryophyta</taxon>
        <taxon>Tracheophyta</taxon>
        <taxon>Spermatophyta</taxon>
        <taxon>Magnoliopsida</taxon>
        <taxon>eudicotyledons</taxon>
        <taxon>Gunneridae</taxon>
        <taxon>Pentapetalae</taxon>
        <taxon>rosids</taxon>
        <taxon>fabids</taxon>
        <taxon>Rosales</taxon>
        <taxon>Rosaceae</taxon>
        <taxon>Amygdaloideae</taxon>
        <taxon>Maleae</taxon>
        <taxon>Malus</taxon>
    </lineage>
</organism>
<feature type="transmembrane region" description="Helical" evidence="25">
    <location>
        <begin position="1130"/>
        <end position="1153"/>
    </location>
</feature>
<sequence length="2021" mass="226170">MEEEREREIGEKIKIGVCVMEKKVKCGSEVFSAPMGEILERLQAFGEFEITHFGDRVILEDPIESWPICDCLIAFHSSGYPLEKAEAYAALRKPFLVNELEPQHLLHDRRKVYEFGGFKHLEMHGVPVPRYALVNREVPYQELDYFIEEEDFVEVHGHRFWKPFVEKPVEGNDHSIMIYYPSSAGGGMKELFRKVGNRSSEFHPEVRRVRREGSYIYEEFMPTGGTDVKVYTVGPEYAHAEARKSPVVDGVVMRNPDGKEVRYPVLLTPTEKQMAREVCIAFRQAVCGFDLLRCEGRSYVCDVNGWSFVKNSHKYYDDAACVLRKIFLDAKAPHLSSAIPPTLPWKVNEPSQPTEGLTRQGSGIIGTFGQSEELRCVIAIIRHGDRTPKQKVKLKVTEEKLLNLMLKYNGGRPRSETKLKSAVQLQDLLDATRMLVPRTRPGRESDSEAEDIEHAEKLRQVKAVLEEGGHFSGIYRKVQLKPLKWVKVAKSNGEGEEERPVEALMVLKYGGVLTHAGRKQAEELGRYFRNNMYPGEGTGLLRLHSTYRHDLKIYSSDEGRVQMSAAAFAKGLLDLEGQLTPILVSLVSKDSSMLDGLDNASVEMDEAKARLNEIITSGLKTGNNGATPPWMADGSGLPSNASELLPKLVKLTRKVTEQVRLLAKDEDEELTKTSSYDVILPYDQARALGKTNIDVDRIAAGLPCGSEGFLLMYARWRKLVRDLYSERKERFDLTQIPDVYDSCKYDLLHNAHLNLEGLDELFKVAQLLADGVIPNEYGINPTQKLKIGSKIARRLLGKIMIDLRNTREEAISVAAEPKSDQDEHSKSTNTEKEDKENHAKLHVKNDDRKSSTSDIPKLYSKNEDTRRSSTTSEISMDQDDDDDKETQYRLDPKYANVRTPERHVRTRLYFTSESHIHSLMNVLRYCNLDESLQGEEGLLCHSALERLYNTKELDYMSYIVLRMFEDTAVALEDTKRFRVELTFSRGADLSPLESNDSKASFLRQEHTLPVMGPERLQEVGSYLTFDKMEKMIRSFAMPAEDFPPPSTPAGFSGYFSKSAAVLERLMDEKAVDLDAVLKEAVDLEHVPLEEVFVTLRCNKHGLTSEAVEQRLAIFGFNKLEEKKESKVLKFLGFMWNPLAWVMEAAAIMAIALANGGGKPPDWQDFIGIIALLIINSTISFIEENNAGNAAAALMARLAPKAKVFRDGRWIEEDASVLVPGDVISIKLGDIIPADARLLDGDALKIDQSALTGESLPVTKGPGNSVYSGSTCKQGEIEAVVIATGVHTFFGKAAHLVDSTNQQGHFQKVLTAIGNFCICSIAVGMIVEIIVMYPIQHREYRPGIDNLLVLLIGGIPIAMPTVLSVTMAIGSHRLSQQGAITKRMTAIEEMAGMDVLCSDKTGTLTLNKLSVDKNLVEIFAKEVDADTVVLMAARASRMENQDAIDAAIVGMLADPKEARAGIQEVHFLPFNPTDKRTALTYIDSQGKMHRVSKGAPEQILNLVRNKSEIERRVHTVIDKFAERGLRSLAVAYQEVPDGRKESQGGPWQFIGLLPLFDPPRHDSAETIRRALNLGVNVKMITGDQLAIAKETGRRLGMGTNMYPSSSLLGQKKDESIVALPVDELIEKADGFAGVFPEHKYEIVKRLQARKHICGMTGDGVNDAPALKKADIGIAVADATDAARSASDIVLTEPGLSVIISAVLTSRSIFQRMKNYTIYAVSITIRIVLGFMLLALIWQFDFPPFMVLIIAILNDGTIMTISKDRVKPSPQPDSWKLAEIFTTGIVLGGYLAMMTVIFFWAAYDTDFFPRTFGVSSLHHKDVDDYRKLAAAVYLQVSTISQALIFVTRARSWSFVERPGLLLVAAFVIAQLIATLIAVYASWSFAAIEGIGWGWAGLVWLYNLIFYFPLDLIKFFIRYALSGRAWDLVIEQRTAFTRKKDFGKEERALKWAHAQRTLHGLHPPEATVFSDRTTYTELNQMAEEAKRRAEIARLRELQTLKGRVESVVRLKNLDIDTIQQAYTV</sequence>
<comment type="similarity">
    <text evidence="3">Belongs to the histidine acid phosphatase family. VIP1 subfamily.</text>
</comment>
<keyword evidence="13" id="KW-0375">Hydrogen ion transport</keyword>
<dbReference type="SUPFAM" id="SSF56784">
    <property type="entry name" value="HAD-like"/>
    <property type="match status" value="1"/>
</dbReference>